<evidence type="ECO:0000256" key="1">
    <source>
        <dbReference type="ARBA" id="ARBA00022598"/>
    </source>
</evidence>
<dbReference type="InterPro" id="IPR013815">
    <property type="entry name" value="ATP_grasp_subdomain_1"/>
</dbReference>
<dbReference type="Gene3D" id="3.30.1490.20">
    <property type="entry name" value="ATP-grasp fold, A domain"/>
    <property type="match status" value="1"/>
</dbReference>
<comment type="caution">
    <text evidence="6">The sequence shown here is derived from an EMBL/GenBank/DDBJ whole genome shotgun (WGS) entry which is preliminary data.</text>
</comment>
<dbReference type="EMBL" id="BONN01000012">
    <property type="protein sequence ID" value="GIG34120.1"/>
    <property type="molecule type" value="Genomic_DNA"/>
</dbReference>
<dbReference type="InterPro" id="IPR011761">
    <property type="entry name" value="ATP-grasp"/>
</dbReference>
<dbReference type="GO" id="GO:0016829">
    <property type="term" value="F:lyase activity"/>
    <property type="evidence" value="ECO:0007669"/>
    <property type="project" value="UniProtKB-KW"/>
</dbReference>
<dbReference type="Pfam" id="PF13535">
    <property type="entry name" value="ATP-grasp_4"/>
    <property type="match status" value="1"/>
</dbReference>
<reference evidence="6 7" key="1">
    <citation type="submission" date="2021-01" db="EMBL/GenBank/DDBJ databases">
        <title>Whole genome shotgun sequence of Cellulomonas oligotrophica NBRC 109435.</title>
        <authorList>
            <person name="Komaki H."/>
            <person name="Tamura T."/>
        </authorList>
    </citation>
    <scope>NUCLEOTIDE SEQUENCE [LARGE SCALE GENOMIC DNA]</scope>
    <source>
        <strain evidence="6 7">NBRC 109435</strain>
    </source>
</reference>
<protein>
    <submittedName>
        <fullName evidence="6">Argininosuccinate lyase</fullName>
    </submittedName>
</protein>
<name>A0ABQ4DEH4_9CELL</name>
<feature type="domain" description="ATP-grasp" evidence="5">
    <location>
        <begin position="117"/>
        <end position="318"/>
    </location>
</feature>
<dbReference type="SUPFAM" id="SSF56059">
    <property type="entry name" value="Glutathione synthetase ATP-binding domain-like"/>
    <property type="match status" value="1"/>
</dbReference>
<dbReference type="Gene3D" id="3.40.50.20">
    <property type="match status" value="1"/>
</dbReference>
<dbReference type="SMART" id="SM01209">
    <property type="entry name" value="GARS_A"/>
    <property type="match status" value="1"/>
</dbReference>
<keyword evidence="7" id="KW-1185">Reference proteome</keyword>
<keyword evidence="1" id="KW-0436">Ligase</keyword>
<sequence length="424" mass="45103">MRTDNARVLVVGGGRHLQSELRRAHSGLRTVVLCRASGLGLVPEPAANDFVGVLPDDAPVSTWVAAARALRQVWRYERVAALAEIDQDKAAAIAQDAGLDYHAPELVEVVNDKHRMRAVLAQSGLTRVRAEMPTDADAAVAAAGRLGLPVVVKPNGGRGSAGVSIVRSPDEVRDAFALAARLGADVGEHGACLQVTPPMLEQFVAGPEFSVECFTIDGNHHVAAVTEKFVDERTHVEVGHLVPARVDPDAHELIVRYTESVLTALGVTWGVTHTEVILAPDGPEIVETHLRKAGDEILELVRDCTGWDLDAATVLQAGGGQVEAPPWDVDDARRGRHYQRCAAVWYAAADGPGTLVNVHGLDEVATAPDVRDARQLVATGAEVEALTSSLSRVVRVRTVGADPDATVSRAQAQVGRVRIEVVAR</sequence>
<evidence type="ECO:0000313" key="7">
    <source>
        <dbReference type="Proteomes" id="UP000618382"/>
    </source>
</evidence>
<dbReference type="PANTHER" id="PTHR43585:SF2">
    <property type="entry name" value="ATP-GRASP ENZYME FSQD"/>
    <property type="match status" value="1"/>
</dbReference>
<dbReference type="Gene3D" id="3.30.470.20">
    <property type="entry name" value="ATP-grasp fold, B domain"/>
    <property type="match status" value="1"/>
</dbReference>
<accession>A0ABQ4DEH4</accession>
<dbReference type="PANTHER" id="PTHR43585">
    <property type="entry name" value="FUMIPYRROLE BIOSYNTHESIS PROTEIN C"/>
    <property type="match status" value="1"/>
</dbReference>
<dbReference type="InterPro" id="IPR052032">
    <property type="entry name" value="ATP-dep_AA_Ligase"/>
</dbReference>
<evidence type="ECO:0000259" key="5">
    <source>
        <dbReference type="PROSITE" id="PS50975"/>
    </source>
</evidence>
<evidence type="ECO:0000256" key="2">
    <source>
        <dbReference type="ARBA" id="ARBA00022741"/>
    </source>
</evidence>
<gene>
    <name evidence="6" type="ORF">Col01nite_32790</name>
</gene>
<dbReference type="RefSeq" id="WP_140459750.1">
    <property type="nucleotide sequence ID" value="NZ_BONN01000012.1"/>
</dbReference>
<keyword evidence="6" id="KW-0456">Lyase</keyword>
<evidence type="ECO:0000313" key="6">
    <source>
        <dbReference type="EMBL" id="GIG34120.1"/>
    </source>
</evidence>
<evidence type="ECO:0000256" key="4">
    <source>
        <dbReference type="PROSITE-ProRule" id="PRU00409"/>
    </source>
</evidence>
<dbReference type="InterPro" id="IPR040570">
    <property type="entry name" value="LAL_C2"/>
</dbReference>
<keyword evidence="3 4" id="KW-0067">ATP-binding</keyword>
<keyword evidence="2 4" id="KW-0547">Nucleotide-binding</keyword>
<dbReference type="PROSITE" id="PS50975">
    <property type="entry name" value="ATP_GRASP"/>
    <property type="match status" value="1"/>
</dbReference>
<proteinExistence type="predicted"/>
<dbReference type="Proteomes" id="UP000618382">
    <property type="component" value="Unassembled WGS sequence"/>
</dbReference>
<organism evidence="6 7">
    <name type="scientific">Cellulomonas oligotrophica</name>
    <dbReference type="NCBI Taxonomy" id="931536"/>
    <lineage>
        <taxon>Bacteria</taxon>
        <taxon>Bacillati</taxon>
        <taxon>Actinomycetota</taxon>
        <taxon>Actinomycetes</taxon>
        <taxon>Micrococcales</taxon>
        <taxon>Cellulomonadaceae</taxon>
        <taxon>Cellulomonas</taxon>
    </lineage>
</organism>
<dbReference type="Pfam" id="PF18603">
    <property type="entry name" value="LAL_C2"/>
    <property type="match status" value="1"/>
</dbReference>
<evidence type="ECO:0000256" key="3">
    <source>
        <dbReference type="ARBA" id="ARBA00022840"/>
    </source>
</evidence>